<comment type="similarity">
    <text evidence="2">Belongs to the GtrA family.</text>
</comment>
<evidence type="ECO:0000256" key="2">
    <source>
        <dbReference type="ARBA" id="ARBA00009399"/>
    </source>
</evidence>
<proteinExistence type="inferred from homology"/>
<evidence type="ECO:0000313" key="9">
    <source>
        <dbReference type="Proteomes" id="UP000799092"/>
    </source>
</evidence>
<dbReference type="RefSeq" id="WP_153738294.1">
    <property type="nucleotide sequence ID" value="NZ_WJNG01000018.1"/>
</dbReference>
<accession>A0A6A8DGA2</accession>
<feature type="transmembrane region" description="Helical" evidence="6">
    <location>
        <begin position="79"/>
        <end position="102"/>
    </location>
</feature>
<keyword evidence="5 6" id="KW-0472">Membrane</keyword>
<evidence type="ECO:0000259" key="7">
    <source>
        <dbReference type="Pfam" id="PF04138"/>
    </source>
</evidence>
<evidence type="ECO:0000313" key="8">
    <source>
        <dbReference type="EMBL" id="MRH44683.1"/>
    </source>
</evidence>
<evidence type="ECO:0000256" key="3">
    <source>
        <dbReference type="ARBA" id="ARBA00022692"/>
    </source>
</evidence>
<name>A0A6A8DGA2_9BACI</name>
<dbReference type="Pfam" id="PF04138">
    <property type="entry name" value="GtrA_DPMS_TM"/>
    <property type="match status" value="1"/>
</dbReference>
<dbReference type="OrthoDB" id="9812049at2"/>
<organism evidence="8 9">
    <name type="scientific">Aquibacillus halophilus</name>
    <dbReference type="NCBI Taxonomy" id="930132"/>
    <lineage>
        <taxon>Bacteria</taxon>
        <taxon>Bacillati</taxon>
        <taxon>Bacillota</taxon>
        <taxon>Bacilli</taxon>
        <taxon>Bacillales</taxon>
        <taxon>Bacillaceae</taxon>
        <taxon>Aquibacillus</taxon>
    </lineage>
</organism>
<evidence type="ECO:0000256" key="6">
    <source>
        <dbReference type="SAM" id="Phobius"/>
    </source>
</evidence>
<sequence length="152" mass="17310">MAKKIRGQLIQFGFIGISNAVVDIVTINVLLFIWPTKDSSLLLVFNTIAYILAILNSYVWNTKYTFSHHATIESKEIMLFILQAALALVINNIVFVGMFQLLENQTAFLSPTFVNQNIAKGMAMFLSSSASFFLMKYFVFRKTHKKEKKTLN</sequence>
<feature type="domain" description="GtrA/DPMS transmembrane" evidence="7">
    <location>
        <begin position="11"/>
        <end position="104"/>
    </location>
</feature>
<comment type="caution">
    <text evidence="8">The sequence shown here is derived from an EMBL/GenBank/DDBJ whole genome shotgun (WGS) entry which is preliminary data.</text>
</comment>
<dbReference type="PANTHER" id="PTHR38459">
    <property type="entry name" value="PROPHAGE BACTOPRENOL-LINKED GLUCOSE TRANSLOCASE HOMOLOG"/>
    <property type="match status" value="1"/>
</dbReference>
<comment type="subcellular location">
    <subcellularLocation>
        <location evidence="1">Membrane</location>
        <topology evidence="1">Multi-pass membrane protein</topology>
    </subcellularLocation>
</comment>
<dbReference type="InterPro" id="IPR007267">
    <property type="entry name" value="GtrA_DPMS_TM"/>
</dbReference>
<keyword evidence="9" id="KW-1185">Reference proteome</keyword>
<gene>
    <name evidence="8" type="ORF">GH741_18715</name>
</gene>
<keyword evidence="3 6" id="KW-0812">Transmembrane</keyword>
<evidence type="ECO:0000256" key="1">
    <source>
        <dbReference type="ARBA" id="ARBA00004141"/>
    </source>
</evidence>
<evidence type="ECO:0000256" key="5">
    <source>
        <dbReference type="ARBA" id="ARBA00023136"/>
    </source>
</evidence>
<dbReference type="Proteomes" id="UP000799092">
    <property type="component" value="Unassembled WGS sequence"/>
</dbReference>
<feature type="transmembrane region" description="Helical" evidence="6">
    <location>
        <begin position="40"/>
        <end position="59"/>
    </location>
</feature>
<dbReference type="EMBL" id="WJNG01000018">
    <property type="protein sequence ID" value="MRH44683.1"/>
    <property type="molecule type" value="Genomic_DNA"/>
</dbReference>
<reference evidence="8" key="1">
    <citation type="submission" date="2019-11" db="EMBL/GenBank/DDBJ databases">
        <authorList>
            <person name="Li J."/>
        </authorList>
    </citation>
    <scope>NUCLEOTIDE SEQUENCE</scope>
    <source>
        <strain evidence="8">B6B</strain>
    </source>
</reference>
<evidence type="ECO:0000256" key="4">
    <source>
        <dbReference type="ARBA" id="ARBA00022989"/>
    </source>
</evidence>
<protein>
    <submittedName>
        <fullName evidence="8">GtrA family protein</fullName>
    </submittedName>
</protein>
<dbReference type="AlphaFoldDB" id="A0A6A8DGA2"/>
<dbReference type="GO" id="GO:0005886">
    <property type="term" value="C:plasma membrane"/>
    <property type="evidence" value="ECO:0007669"/>
    <property type="project" value="TreeGrafter"/>
</dbReference>
<dbReference type="GO" id="GO:0000271">
    <property type="term" value="P:polysaccharide biosynthetic process"/>
    <property type="evidence" value="ECO:0007669"/>
    <property type="project" value="InterPro"/>
</dbReference>
<feature type="transmembrane region" description="Helical" evidence="6">
    <location>
        <begin position="122"/>
        <end position="140"/>
    </location>
</feature>
<keyword evidence="4 6" id="KW-1133">Transmembrane helix</keyword>
<dbReference type="PANTHER" id="PTHR38459:SF1">
    <property type="entry name" value="PROPHAGE BACTOPRENOL-LINKED GLUCOSE TRANSLOCASE HOMOLOG"/>
    <property type="match status" value="1"/>
</dbReference>
<feature type="transmembrane region" description="Helical" evidence="6">
    <location>
        <begin position="12"/>
        <end position="34"/>
    </location>
</feature>
<dbReference type="InterPro" id="IPR051401">
    <property type="entry name" value="GtrA_CellWall_Glycosyl"/>
</dbReference>